<dbReference type="EMBL" id="DF967972">
    <property type="protein sequence ID" value="GAP12632.1"/>
    <property type="molecule type" value="Genomic_DNA"/>
</dbReference>
<dbReference type="InterPro" id="IPR013320">
    <property type="entry name" value="ConA-like_dom_sf"/>
</dbReference>
<feature type="region of interest" description="Disordered" evidence="1">
    <location>
        <begin position="250"/>
        <end position="272"/>
    </location>
</feature>
<evidence type="ECO:0000256" key="1">
    <source>
        <dbReference type="SAM" id="MobiDB-lite"/>
    </source>
</evidence>
<feature type="compositionally biased region" description="Pro residues" evidence="1">
    <location>
        <begin position="259"/>
        <end position="270"/>
    </location>
</feature>
<dbReference type="RefSeq" id="WP_075072042.1">
    <property type="nucleotide sequence ID" value="NZ_DF967972.1"/>
</dbReference>
<keyword evidence="2" id="KW-0732">Signal</keyword>
<protein>
    <recommendedName>
        <fullName evidence="5">Concanavalin A-like lectin/glucanases superfamily</fullName>
    </recommendedName>
</protein>
<dbReference type="AlphaFoldDB" id="A0A0S7BF00"/>
<dbReference type="STRING" id="360412.LARV_00368"/>
<dbReference type="Gene3D" id="2.60.120.560">
    <property type="entry name" value="Exo-inulinase, domain 1"/>
    <property type="match status" value="1"/>
</dbReference>
<accession>A0A0S7BF00</accession>
<feature type="signal peptide" evidence="2">
    <location>
        <begin position="1"/>
        <end position="25"/>
    </location>
</feature>
<evidence type="ECO:0008006" key="5">
    <source>
        <dbReference type="Google" id="ProtNLM"/>
    </source>
</evidence>
<keyword evidence="4" id="KW-1185">Reference proteome</keyword>
<evidence type="ECO:0000313" key="3">
    <source>
        <dbReference type="EMBL" id="GAP12632.1"/>
    </source>
</evidence>
<organism evidence="3">
    <name type="scientific">Longilinea arvoryzae</name>
    <dbReference type="NCBI Taxonomy" id="360412"/>
    <lineage>
        <taxon>Bacteria</taxon>
        <taxon>Bacillati</taxon>
        <taxon>Chloroflexota</taxon>
        <taxon>Anaerolineae</taxon>
        <taxon>Anaerolineales</taxon>
        <taxon>Anaerolineaceae</taxon>
        <taxon>Longilinea</taxon>
    </lineage>
</organism>
<dbReference type="Proteomes" id="UP000055060">
    <property type="component" value="Unassembled WGS sequence"/>
</dbReference>
<sequence>MRRTSGFKTCLSLASGMLAVTLLLASIAGCGGTNSARPDGTLSALSTSVAGTATAAKLKESSGNELATAQAEATAKAASIQATGTAGSTGRSQEQNAEATRAAPIVAELPQYGLDAGSGHVGWVHEPLTLDISDYMSFTYGNDHMEVTAADFVLAADITWDTRGGSGCGFMFRSNGDKNKPDQYMVLMSRFATGHVIFTALSQGEIANVHDFYPKSEDSTFNWQNNATNRLAIVARGNLIEIYTNGTKIGEVDTTKPPSRLPSPSKPLPPLNQSDTAAMNAYQAQMKEYDDIIAENEKTYQSALKNYMQREAVFTDGFLAMVAASESGRTVCTFSDAWLWLLNPSGK</sequence>
<proteinExistence type="predicted"/>
<evidence type="ECO:0000313" key="4">
    <source>
        <dbReference type="Proteomes" id="UP000055060"/>
    </source>
</evidence>
<reference evidence="3" key="1">
    <citation type="submission" date="2015-07" db="EMBL/GenBank/DDBJ databases">
        <title>Draft Genome Sequences of Anaerolinea thermolimosa IMO-1, Bellilinea caldifistulae GOMI-1, Leptolinea tardivitalis YMTK-2, Levilinea saccharolytica KIBI-1,Longilinea arvoryzae KOME-1, Previously Described as Members of the Anaerolineaceae (Chloroflexi).</title>
        <authorList>
            <person name="Sekiguchi Y."/>
            <person name="Ohashi A."/>
            <person name="Matsuura N."/>
            <person name="Tourlousse M.D."/>
        </authorList>
    </citation>
    <scope>NUCLEOTIDE SEQUENCE [LARGE SCALE GENOMIC DNA]</scope>
    <source>
        <strain evidence="3">KOME-1</strain>
    </source>
</reference>
<name>A0A0S7BF00_9CHLR</name>
<feature type="chain" id="PRO_5006632902" description="Concanavalin A-like lectin/glucanases superfamily" evidence="2">
    <location>
        <begin position="26"/>
        <end position="347"/>
    </location>
</feature>
<evidence type="ECO:0000256" key="2">
    <source>
        <dbReference type="SAM" id="SignalP"/>
    </source>
</evidence>
<dbReference type="SUPFAM" id="SSF49899">
    <property type="entry name" value="Concanavalin A-like lectins/glucanases"/>
    <property type="match status" value="1"/>
</dbReference>
<dbReference type="PROSITE" id="PS51257">
    <property type="entry name" value="PROKAR_LIPOPROTEIN"/>
    <property type="match status" value="1"/>
</dbReference>
<gene>
    <name evidence="3" type="ORF">LARV_00368</name>
</gene>